<dbReference type="EMBL" id="DVHU01000113">
    <property type="protein sequence ID" value="HIR94272.1"/>
    <property type="molecule type" value="Genomic_DNA"/>
</dbReference>
<evidence type="ECO:0000256" key="5">
    <source>
        <dbReference type="ARBA" id="ARBA00022750"/>
    </source>
</evidence>
<dbReference type="GO" id="GO:0016020">
    <property type="term" value="C:membrane"/>
    <property type="evidence" value="ECO:0007669"/>
    <property type="project" value="InterPro"/>
</dbReference>
<dbReference type="Pfam" id="PF01252">
    <property type="entry name" value="Peptidase_A8"/>
    <property type="match status" value="1"/>
</dbReference>
<dbReference type="PANTHER" id="PTHR33695:SF1">
    <property type="entry name" value="LIPOPROTEIN SIGNAL PEPTIDASE"/>
    <property type="match status" value="1"/>
</dbReference>
<dbReference type="PANTHER" id="PTHR33695">
    <property type="entry name" value="LIPOPROTEIN SIGNAL PEPTIDASE"/>
    <property type="match status" value="1"/>
</dbReference>
<name>A0A9D1JHF6_9FIRM</name>
<organism evidence="11 12">
    <name type="scientific">Candidatus Egerieimonas intestinavium</name>
    <dbReference type="NCBI Taxonomy" id="2840777"/>
    <lineage>
        <taxon>Bacteria</taxon>
        <taxon>Bacillati</taxon>
        <taxon>Bacillota</taxon>
        <taxon>Clostridia</taxon>
        <taxon>Lachnospirales</taxon>
        <taxon>Lachnospiraceae</taxon>
        <taxon>Lachnospiraceae incertae sedis</taxon>
        <taxon>Candidatus Egerieimonas</taxon>
    </lineage>
</organism>
<dbReference type="GO" id="GO:0004190">
    <property type="term" value="F:aspartic-type endopeptidase activity"/>
    <property type="evidence" value="ECO:0007669"/>
    <property type="project" value="UniProtKB-KW"/>
</dbReference>
<keyword evidence="7 10" id="KW-1133">Transmembrane helix</keyword>
<evidence type="ECO:0000256" key="6">
    <source>
        <dbReference type="ARBA" id="ARBA00022801"/>
    </source>
</evidence>
<accession>A0A9D1JHF6</accession>
<comment type="similarity">
    <text evidence="1 9">Belongs to the peptidase A8 family.</text>
</comment>
<gene>
    <name evidence="11" type="ORF">IAB98_12720</name>
</gene>
<evidence type="ECO:0000256" key="8">
    <source>
        <dbReference type="ARBA" id="ARBA00023136"/>
    </source>
</evidence>
<feature type="transmembrane region" description="Helical" evidence="10">
    <location>
        <begin position="127"/>
        <end position="145"/>
    </location>
</feature>
<dbReference type="PRINTS" id="PR00781">
    <property type="entry name" value="LIPOSIGPTASE"/>
</dbReference>
<evidence type="ECO:0000256" key="9">
    <source>
        <dbReference type="RuleBase" id="RU004181"/>
    </source>
</evidence>
<reference evidence="11" key="2">
    <citation type="journal article" date="2021" name="PeerJ">
        <title>Extensive microbial diversity within the chicken gut microbiome revealed by metagenomics and culture.</title>
        <authorList>
            <person name="Gilroy R."/>
            <person name="Ravi A."/>
            <person name="Getino M."/>
            <person name="Pursley I."/>
            <person name="Horton D.L."/>
            <person name="Alikhan N.F."/>
            <person name="Baker D."/>
            <person name="Gharbi K."/>
            <person name="Hall N."/>
            <person name="Watson M."/>
            <person name="Adriaenssens E.M."/>
            <person name="Foster-Nyarko E."/>
            <person name="Jarju S."/>
            <person name="Secka A."/>
            <person name="Antonio M."/>
            <person name="Oren A."/>
            <person name="Chaudhuri R.R."/>
            <person name="La Ragione R."/>
            <person name="Hildebrand F."/>
            <person name="Pallen M.J."/>
        </authorList>
    </citation>
    <scope>NUCLEOTIDE SEQUENCE</scope>
    <source>
        <strain evidence="11">ChiSxjej1B13-7041</strain>
    </source>
</reference>
<dbReference type="InterPro" id="IPR001872">
    <property type="entry name" value="Peptidase_A8"/>
</dbReference>
<sequence>MIFIALLAGVILAEWKIKSHMERSMKEGVVREVAGDAILLRKCHNPGAAGGAFKKHPEAVKWGTAGVILCLAADFARSLRKGGHVLTRTGYALTLGGGISNLMDRFRQGFVTDYFSFNVKCKRLSRLVFNLADMCVLVGGILVALGKALSGREKKG</sequence>
<evidence type="ECO:0000256" key="3">
    <source>
        <dbReference type="ARBA" id="ARBA00022670"/>
    </source>
</evidence>
<dbReference type="Proteomes" id="UP000886841">
    <property type="component" value="Unassembled WGS sequence"/>
</dbReference>
<evidence type="ECO:0000256" key="4">
    <source>
        <dbReference type="ARBA" id="ARBA00022692"/>
    </source>
</evidence>
<dbReference type="GO" id="GO:0006508">
    <property type="term" value="P:proteolysis"/>
    <property type="evidence" value="ECO:0007669"/>
    <property type="project" value="UniProtKB-KW"/>
</dbReference>
<evidence type="ECO:0000313" key="11">
    <source>
        <dbReference type="EMBL" id="HIR94272.1"/>
    </source>
</evidence>
<keyword evidence="4 10" id="KW-0812">Transmembrane</keyword>
<evidence type="ECO:0000313" key="12">
    <source>
        <dbReference type="Proteomes" id="UP000886841"/>
    </source>
</evidence>
<keyword evidence="8 10" id="KW-0472">Membrane</keyword>
<keyword evidence="6" id="KW-0378">Hydrolase</keyword>
<evidence type="ECO:0000256" key="2">
    <source>
        <dbReference type="ARBA" id="ARBA00022475"/>
    </source>
</evidence>
<evidence type="ECO:0000256" key="1">
    <source>
        <dbReference type="ARBA" id="ARBA00006139"/>
    </source>
</evidence>
<evidence type="ECO:0000256" key="10">
    <source>
        <dbReference type="SAM" id="Phobius"/>
    </source>
</evidence>
<proteinExistence type="inferred from homology"/>
<reference evidence="11" key="1">
    <citation type="submission" date="2020-10" db="EMBL/GenBank/DDBJ databases">
        <authorList>
            <person name="Gilroy R."/>
        </authorList>
    </citation>
    <scope>NUCLEOTIDE SEQUENCE</scope>
    <source>
        <strain evidence="11">ChiSxjej1B13-7041</strain>
    </source>
</reference>
<evidence type="ECO:0000256" key="7">
    <source>
        <dbReference type="ARBA" id="ARBA00022989"/>
    </source>
</evidence>
<protein>
    <submittedName>
        <fullName evidence="11">Signal peptidase II</fullName>
    </submittedName>
</protein>
<keyword evidence="2" id="KW-1003">Cell membrane</keyword>
<dbReference type="AlphaFoldDB" id="A0A9D1JHF6"/>
<keyword evidence="5" id="KW-0064">Aspartyl protease</keyword>
<keyword evidence="3" id="KW-0645">Protease</keyword>
<comment type="caution">
    <text evidence="11">The sequence shown here is derived from an EMBL/GenBank/DDBJ whole genome shotgun (WGS) entry which is preliminary data.</text>
</comment>